<feature type="transmembrane region" description="Helical" evidence="2">
    <location>
        <begin position="12"/>
        <end position="30"/>
    </location>
</feature>
<organism evidence="3 4">
    <name type="scientific">Geobacillus kaustophilus</name>
    <dbReference type="NCBI Taxonomy" id="1462"/>
    <lineage>
        <taxon>Bacteria</taxon>
        <taxon>Bacillati</taxon>
        <taxon>Bacillota</taxon>
        <taxon>Bacilli</taxon>
        <taxon>Bacillales</taxon>
        <taxon>Anoxybacillaceae</taxon>
        <taxon>Geobacillus</taxon>
        <taxon>Geobacillus thermoleovorans group</taxon>
    </lineage>
</organism>
<evidence type="ECO:0000313" key="3">
    <source>
        <dbReference type="EMBL" id="KJE26949.1"/>
    </source>
</evidence>
<dbReference type="RefSeq" id="WP_044730738.1">
    <property type="nucleotide sequence ID" value="NZ_JYBP01000003.1"/>
</dbReference>
<feature type="region of interest" description="Disordered" evidence="1">
    <location>
        <begin position="60"/>
        <end position="80"/>
    </location>
</feature>
<name>A0A0D8BSI4_GEOKU</name>
<dbReference type="AlphaFoldDB" id="A0A0D8BSI4"/>
<gene>
    <name evidence="3" type="ORF">LG52_424</name>
</gene>
<dbReference type="Proteomes" id="UP000032522">
    <property type="component" value="Unassembled WGS sequence"/>
</dbReference>
<keyword evidence="2" id="KW-1133">Transmembrane helix</keyword>
<reference evidence="3 4" key="1">
    <citation type="submission" date="2015-01" db="EMBL/GenBank/DDBJ databases">
        <authorList>
            <person name="Filippidou S."/>
            <person name="Jeanneret N."/>
            <person name="Russel-Delif L."/>
            <person name="Junier T."/>
            <person name="Wunderlin T."/>
            <person name="Molina V."/>
            <person name="Johnson S.L."/>
            <person name="Davenport K.W."/>
            <person name="Chain P.S."/>
            <person name="Dorador C."/>
            <person name="Junier P."/>
        </authorList>
    </citation>
    <scope>NUCLEOTIDE SEQUENCE [LARGE SCALE GENOMIC DNA]</scope>
    <source>
        <strain evidence="3 4">Et7/4</strain>
    </source>
</reference>
<keyword evidence="2" id="KW-0472">Membrane</keyword>
<evidence type="ECO:0000256" key="1">
    <source>
        <dbReference type="SAM" id="MobiDB-lite"/>
    </source>
</evidence>
<accession>A0A0D8BSI4</accession>
<evidence type="ECO:0000256" key="2">
    <source>
        <dbReference type="SAM" id="Phobius"/>
    </source>
</evidence>
<sequence length="80" mass="8536">MLALTELTGWNVVYIRIGIEAFVLLAGWLLGGPVLFGTFLFCVTIGSIAGLALAMPEGREPPAWTGRRHSDARVKPLGGI</sequence>
<dbReference type="EMBL" id="JYBP01000003">
    <property type="protein sequence ID" value="KJE26949.1"/>
    <property type="molecule type" value="Genomic_DNA"/>
</dbReference>
<feature type="transmembrane region" description="Helical" evidence="2">
    <location>
        <begin position="36"/>
        <end position="55"/>
    </location>
</feature>
<protein>
    <submittedName>
        <fullName evidence="3">Putative membrane protein</fullName>
    </submittedName>
</protein>
<proteinExistence type="predicted"/>
<comment type="caution">
    <text evidence="3">The sequence shown here is derived from an EMBL/GenBank/DDBJ whole genome shotgun (WGS) entry which is preliminary data.</text>
</comment>
<evidence type="ECO:0000313" key="4">
    <source>
        <dbReference type="Proteomes" id="UP000032522"/>
    </source>
</evidence>
<keyword evidence="2" id="KW-0812">Transmembrane</keyword>
<dbReference type="PATRIC" id="fig|1462.6.peg.546"/>